<dbReference type="InterPro" id="IPR054867">
    <property type="entry name" value="GluDhGdhB"/>
</dbReference>
<proteinExistence type="inferred from homology"/>
<organism evidence="9 10">
    <name type="scientific">Halorutilus salinus</name>
    <dbReference type="NCBI Taxonomy" id="2487751"/>
    <lineage>
        <taxon>Archaea</taxon>
        <taxon>Methanobacteriati</taxon>
        <taxon>Methanobacteriota</taxon>
        <taxon>Stenosarchaea group</taxon>
        <taxon>Halobacteria</taxon>
        <taxon>Halorutilales</taxon>
        <taxon>Halorutilaceae</taxon>
        <taxon>Halorutilus</taxon>
    </lineage>
</organism>
<feature type="active site" description="Proton donor" evidence="5">
    <location>
        <position position="104"/>
    </location>
</feature>
<evidence type="ECO:0000256" key="3">
    <source>
        <dbReference type="ARBA" id="ARBA00023002"/>
    </source>
</evidence>
<dbReference type="CDD" id="cd01076">
    <property type="entry name" value="NAD_bind_1_Glu_DH"/>
    <property type="match status" value="1"/>
</dbReference>
<dbReference type="InterPro" id="IPR046346">
    <property type="entry name" value="Aminoacid_DH-like_N_sf"/>
</dbReference>
<gene>
    <name evidence="9" type="ORF">EGH25_05265</name>
</gene>
<keyword evidence="3 4" id="KW-0560">Oxidoreductase</keyword>
<dbReference type="PANTHER" id="PTHR11606">
    <property type="entry name" value="GLUTAMATE DEHYDROGENASE"/>
    <property type="match status" value="1"/>
</dbReference>
<protein>
    <recommendedName>
        <fullName evidence="4">Glutamate dehydrogenase</fullName>
    </recommendedName>
</protein>
<comment type="subunit">
    <text evidence="2">Homohexamer.</text>
</comment>
<dbReference type="EMBL" id="RKLV01000004">
    <property type="protein sequence ID" value="MCX2818759.1"/>
    <property type="molecule type" value="Genomic_DNA"/>
</dbReference>
<dbReference type="InterPro" id="IPR006097">
    <property type="entry name" value="Glu/Leu/Phe/Val/Trp_DH_dimer"/>
</dbReference>
<dbReference type="PROSITE" id="PS00074">
    <property type="entry name" value="GLFV_DEHYDROGENASE"/>
    <property type="match status" value="1"/>
</dbReference>
<dbReference type="SMART" id="SM00839">
    <property type="entry name" value="ELFV_dehydrog"/>
    <property type="match status" value="1"/>
</dbReference>
<comment type="similarity">
    <text evidence="1 4 7">Belongs to the Glu/Leu/Phe/Val dehydrogenases family.</text>
</comment>
<dbReference type="PANTHER" id="PTHR11606:SF13">
    <property type="entry name" value="GLUTAMATE DEHYDROGENASE 1, MITOCHONDRIAL"/>
    <property type="match status" value="1"/>
</dbReference>
<dbReference type="GO" id="GO:0004352">
    <property type="term" value="F:glutamate dehydrogenase (NAD+) activity"/>
    <property type="evidence" value="ECO:0007669"/>
    <property type="project" value="TreeGrafter"/>
</dbReference>
<feature type="site" description="Important for catalysis" evidence="6">
    <location>
        <position position="144"/>
    </location>
</feature>
<dbReference type="InterPro" id="IPR006096">
    <property type="entry name" value="Glu/Leu/Phe/Val/Trp_DH_C"/>
</dbReference>
<dbReference type="Pfam" id="PF00208">
    <property type="entry name" value="ELFV_dehydrog"/>
    <property type="match status" value="1"/>
</dbReference>
<keyword evidence="10" id="KW-1185">Reference proteome</keyword>
<feature type="domain" description="Glutamate/phenylalanine/leucine/valine/L-tryptophan dehydrogenase C-terminal" evidence="8">
    <location>
        <begin position="181"/>
        <end position="411"/>
    </location>
</feature>
<dbReference type="SUPFAM" id="SSF51735">
    <property type="entry name" value="NAD(P)-binding Rossmann-fold domains"/>
    <property type="match status" value="1"/>
</dbReference>
<dbReference type="PRINTS" id="PR00082">
    <property type="entry name" value="GLFDHDRGNASE"/>
</dbReference>
<dbReference type="PIRSF" id="PIRSF000185">
    <property type="entry name" value="Glu_DH"/>
    <property type="match status" value="1"/>
</dbReference>
<dbReference type="SUPFAM" id="SSF53223">
    <property type="entry name" value="Aminoacid dehydrogenase-like, N-terminal domain"/>
    <property type="match status" value="1"/>
</dbReference>
<dbReference type="InterPro" id="IPR036291">
    <property type="entry name" value="NAD(P)-bd_dom_sf"/>
</dbReference>
<dbReference type="Proteomes" id="UP001149411">
    <property type="component" value="Unassembled WGS sequence"/>
</dbReference>
<dbReference type="NCBIfam" id="NF041398">
    <property type="entry name" value="GluDhGdhB_Halo"/>
    <property type="match status" value="1"/>
</dbReference>
<evidence type="ECO:0000256" key="1">
    <source>
        <dbReference type="ARBA" id="ARBA00006382"/>
    </source>
</evidence>
<evidence type="ECO:0000256" key="2">
    <source>
        <dbReference type="ARBA" id="ARBA00011643"/>
    </source>
</evidence>
<dbReference type="Gene3D" id="3.40.50.720">
    <property type="entry name" value="NAD(P)-binding Rossmann-like Domain"/>
    <property type="match status" value="1"/>
</dbReference>
<sequence length="414" mass="45354">MTETATERATRQLENAAGYVDVDETVVRRLKHPQRTHRMTMPFERDDGTVEMVEAYRVQHDDVRGPYKGGLRYSPHVTRDEATGLGMWMTFKCAVADVPFGGAKGGVKIDPRELSDEEHERLTRRLTKSLRRYIGTNFDIPAPDMGTNARTMSWIMDTYSVYEDETVRGIVTGKSPDVGGIHGREEAPGVGVSVVTQRALEYYGNDVEDVTVAVQGYGSVGANAARHLDDAGANVVAVSDAEGGVYDPDGLPTHEIPSYNENPGAVTRYDAPVVTNGELLTLDVDVLIPAAVGGVITADNADRVQADIVVEGANGPTTSEGDGILNERGVPVIPDILANAGGVTASYFEWLRGRNRRKWPLEKVIRELEEEMNASWQDAVEEYGRLDGASWRDACYAVALRRLGKAYEERGLWP</sequence>
<evidence type="ECO:0000313" key="9">
    <source>
        <dbReference type="EMBL" id="MCX2818759.1"/>
    </source>
</evidence>
<dbReference type="InterPro" id="IPR033524">
    <property type="entry name" value="Glu/Leu/Phe/Val_DH_AS"/>
</dbReference>
<comment type="caution">
    <text evidence="9">The sequence shown here is derived from an EMBL/GenBank/DDBJ whole genome shotgun (WGS) entry which is preliminary data.</text>
</comment>
<evidence type="ECO:0000259" key="8">
    <source>
        <dbReference type="SMART" id="SM00839"/>
    </source>
</evidence>
<dbReference type="Pfam" id="PF02812">
    <property type="entry name" value="ELFV_dehydrog_N"/>
    <property type="match status" value="1"/>
</dbReference>
<evidence type="ECO:0000256" key="7">
    <source>
        <dbReference type="RuleBase" id="RU004417"/>
    </source>
</evidence>
<evidence type="ECO:0000313" key="10">
    <source>
        <dbReference type="Proteomes" id="UP001149411"/>
    </source>
</evidence>
<evidence type="ECO:0000256" key="5">
    <source>
        <dbReference type="PIRSR" id="PIRSR000185-1"/>
    </source>
</evidence>
<dbReference type="RefSeq" id="WP_266086599.1">
    <property type="nucleotide sequence ID" value="NZ_RKLV01000004.1"/>
</dbReference>
<dbReference type="InterPro" id="IPR033922">
    <property type="entry name" value="NAD_bind_Glu_DH"/>
</dbReference>
<evidence type="ECO:0000256" key="4">
    <source>
        <dbReference type="PIRNR" id="PIRNR000185"/>
    </source>
</evidence>
<name>A0A9Q4C4F1_9EURY</name>
<dbReference type="Gene3D" id="3.40.50.10860">
    <property type="entry name" value="Leucine Dehydrogenase, chain A, domain 1"/>
    <property type="match status" value="1"/>
</dbReference>
<dbReference type="AlphaFoldDB" id="A0A9Q4C4F1"/>
<accession>A0A9Q4C4F1</accession>
<evidence type="ECO:0000256" key="6">
    <source>
        <dbReference type="PIRSR" id="PIRSR000185-3"/>
    </source>
</evidence>
<dbReference type="GO" id="GO:0006538">
    <property type="term" value="P:L-glutamate catabolic process"/>
    <property type="evidence" value="ECO:0007669"/>
    <property type="project" value="TreeGrafter"/>
</dbReference>
<reference evidence="9" key="1">
    <citation type="submission" date="2022-09" db="EMBL/GenBank/DDBJ databases">
        <title>Haloadaptaus new haloarchaeum isolated from saline soil.</title>
        <authorList>
            <person name="Duran-Viseras A."/>
            <person name="Sanchez-Porro C."/>
            <person name="Ventosa A."/>
        </authorList>
    </citation>
    <scope>NUCLEOTIDE SEQUENCE</scope>
    <source>
        <strain evidence="9">F3-133</strain>
    </source>
</reference>
<dbReference type="InterPro" id="IPR006095">
    <property type="entry name" value="Glu/Leu/Phe/Val/Trp_DH"/>
</dbReference>
<dbReference type="InterPro" id="IPR014362">
    <property type="entry name" value="Glu_DH"/>
</dbReference>